<dbReference type="AlphaFoldDB" id="A0A9P8Y7V5"/>
<sequence>MLLTSYEISNIFSRFYFLAFYRLNVDLTLQQRKELQERIAELTDGDVEKSWEGRKWTGMSFDRVVKAFDEDYTVLLRLPHQAPKLPQLAHCLALPPPINPEGHPVSDATASKLSRVRKATLPRSHTALDAFKTTSRMPNASTLKTGATGSAAAEQEYIFQPPPQYEITELQEASDAHWEPEGDTHETCWKRPMPIDSHSIYMIDTLTCPALEILAQRAKDLPGQPCSPCKVTRVRYGRGRTAEEQLRNIELTVVHWKPALDNGWFKFTEATLPKLREVFNPGHTWRPHLLYVNSAAYRCPDDAVGAIVGVIAQYKSQGRDGGSSGDTSVRFFRQNTTNKKSETVARLRWPIAMVMPKDVGVHSLGGPVLLLVAPIRKDGQLPWEFCLYPLRIEKSQSYSKILEAR</sequence>
<gene>
    <name evidence="2" type="ORF">B0I36DRAFT_432420</name>
</gene>
<dbReference type="OrthoDB" id="10676291at2759"/>
<keyword evidence="3" id="KW-1185">Reference proteome</keyword>
<dbReference type="Proteomes" id="UP000756346">
    <property type="component" value="Unassembled WGS sequence"/>
</dbReference>
<reference evidence="2" key="1">
    <citation type="journal article" date="2021" name="Nat. Commun.">
        <title>Genetic determinants of endophytism in the Arabidopsis root mycobiome.</title>
        <authorList>
            <person name="Mesny F."/>
            <person name="Miyauchi S."/>
            <person name="Thiergart T."/>
            <person name="Pickel B."/>
            <person name="Atanasova L."/>
            <person name="Karlsson M."/>
            <person name="Huettel B."/>
            <person name="Barry K.W."/>
            <person name="Haridas S."/>
            <person name="Chen C."/>
            <person name="Bauer D."/>
            <person name="Andreopoulos W."/>
            <person name="Pangilinan J."/>
            <person name="LaButti K."/>
            <person name="Riley R."/>
            <person name="Lipzen A."/>
            <person name="Clum A."/>
            <person name="Drula E."/>
            <person name="Henrissat B."/>
            <person name="Kohler A."/>
            <person name="Grigoriev I.V."/>
            <person name="Martin F.M."/>
            <person name="Hacquard S."/>
        </authorList>
    </citation>
    <scope>NUCLEOTIDE SEQUENCE</scope>
    <source>
        <strain evidence="2">MPI-CAGE-CH-0230</strain>
    </source>
</reference>
<dbReference type="EMBL" id="JAGTJQ010000006">
    <property type="protein sequence ID" value="KAH7029781.1"/>
    <property type="molecule type" value="Genomic_DNA"/>
</dbReference>
<protein>
    <submittedName>
        <fullName evidence="2">Uncharacterized protein</fullName>
    </submittedName>
</protein>
<name>A0A9P8Y7V5_9PEZI</name>
<comment type="caution">
    <text evidence="2">The sequence shown here is derived from an EMBL/GenBank/DDBJ whole genome shotgun (WGS) entry which is preliminary data.</text>
</comment>
<feature type="coiled-coil region" evidence="1">
    <location>
        <begin position="18"/>
        <end position="45"/>
    </location>
</feature>
<keyword evidence="1" id="KW-0175">Coiled coil</keyword>
<dbReference type="RefSeq" id="XP_046012069.1">
    <property type="nucleotide sequence ID" value="XM_046162624.1"/>
</dbReference>
<organism evidence="2 3">
    <name type="scientific">Microdochium trichocladiopsis</name>
    <dbReference type="NCBI Taxonomy" id="1682393"/>
    <lineage>
        <taxon>Eukaryota</taxon>
        <taxon>Fungi</taxon>
        <taxon>Dikarya</taxon>
        <taxon>Ascomycota</taxon>
        <taxon>Pezizomycotina</taxon>
        <taxon>Sordariomycetes</taxon>
        <taxon>Xylariomycetidae</taxon>
        <taxon>Xylariales</taxon>
        <taxon>Microdochiaceae</taxon>
        <taxon>Microdochium</taxon>
    </lineage>
</organism>
<evidence type="ECO:0000256" key="1">
    <source>
        <dbReference type="SAM" id="Coils"/>
    </source>
</evidence>
<dbReference type="GeneID" id="70192170"/>
<evidence type="ECO:0000313" key="3">
    <source>
        <dbReference type="Proteomes" id="UP000756346"/>
    </source>
</evidence>
<accession>A0A9P8Y7V5</accession>
<proteinExistence type="predicted"/>
<evidence type="ECO:0000313" key="2">
    <source>
        <dbReference type="EMBL" id="KAH7029781.1"/>
    </source>
</evidence>